<dbReference type="Gene3D" id="3.40.50.720">
    <property type="entry name" value="NAD(P)-binding Rossmann-like Domain"/>
    <property type="match status" value="1"/>
</dbReference>
<dbReference type="PANTHER" id="PTHR11374">
    <property type="entry name" value="UDP-GLUCOSE DEHYDROGENASE/UDP-MANNAC DEHYDROGENASE"/>
    <property type="match status" value="1"/>
</dbReference>
<evidence type="ECO:0000313" key="4">
    <source>
        <dbReference type="Proteomes" id="UP001141806"/>
    </source>
</evidence>
<dbReference type="InterPro" id="IPR036220">
    <property type="entry name" value="UDP-Glc/GDP-Man_DH_C_sf"/>
</dbReference>
<evidence type="ECO:0000256" key="1">
    <source>
        <dbReference type="ARBA" id="ARBA00047473"/>
    </source>
</evidence>
<dbReference type="GO" id="GO:0003979">
    <property type="term" value="F:UDP-glucose 6-dehydrogenase activity"/>
    <property type="evidence" value="ECO:0007669"/>
    <property type="project" value="UniProtKB-EC"/>
</dbReference>
<dbReference type="GO" id="GO:0006024">
    <property type="term" value="P:glycosaminoglycan biosynthetic process"/>
    <property type="evidence" value="ECO:0007669"/>
    <property type="project" value="TreeGrafter"/>
</dbReference>
<organism evidence="3 4">
    <name type="scientific">Protea cynaroides</name>
    <dbReference type="NCBI Taxonomy" id="273540"/>
    <lineage>
        <taxon>Eukaryota</taxon>
        <taxon>Viridiplantae</taxon>
        <taxon>Streptophyta</taxon>
        <taxon>Embryophyta</taxon>
        <taxon>Tracheophyta</taxon>
        <taxon>Spermatophyta</taxon>
        <taxon>Magnoliopsida</taxon>
        <taxon>Proteales</taxon>
        <taxon>Proteaceae</taxon>
        <taxon>Protea</taxon>
    </lineage>
</organism>
<dbReference type="Proteomes" id="UP001141806">
    <property type="component" value="Unassembled WGS sequence"/>
</dbReference>
<comment type="caution">
    <text evidence="3">The sequence shown here is derived from an EMBL/GenBank/DDBJ whole genome shotgun (WGS) entry which is preliminary data.</text>
</comment>
<dbReference type="PANTHER" id="PTHR11374:SF3">
    <property type="entry name" value="UDP-GLUCOSE 6-DEHYDROGENASE"/>
    <property type="match status" value="1"/>
</dbReference>
<reference evidence="3" key="1">
    <citation type="journal article" date="2023" name="Plant J.">
        <title>The genome of the king protea, Protea cynaroides.</title>
        <authorList>
            <person name="Chang J."/>
            <person name="Duong T.A."/>
            <person name="Schoeman C."/>
            <person name="Ma X."/>
            <person name="Roodt D."/>
            <person name="Barker N."/>
            <person name="Li Z."/>
            <person name="Van de Peer Y."/>
            <person name="Mizrachi E."/>
        </authorList>
    </citation>
    <scope>NUCLEOTIDE SEQUENCE</scope>
    <source>
        <tissue evidence="3">Young leaves</tissue>
    </source>
</reference>
<dbReference type="GO" id="GO:0005634">
    <property type="term" value="C:nucleus"/>
    <property type="evidence" value="ECO:0007669"/>
    <property type="project" value="TreeGrafter"/>
</dbReference>
<evidence type="ECO:0000259" key="2">
    <source>
        <dbReference type="SMART" id="SM00984"/>
    </source>
</evidence>
<dbReference type="EMBL" id="JAMYWD010000008">
    <property type="protein sequence ID" value="KAJ4962360.1"/>
    <property type="molecule type" value="Genomic_DNA"/>
</dbReference>
<protein>
    <recommendedName>
        <fullName evidence="2">UDP-glucose/GDP-mannose dehydrogenase C-terminal domain-containing protein</fullName>
    </recommendedName>
</protein>
<evidence type="ECO:0000313" key="3">
    <source>
        <dbReference type="EMBL" id="KAJ4962360.1"/>
    </source>
</evidence>
<dbReference type="InterPro" id="IPR028356">
    <property type="entry name" value="UDPglc_DH_euk"/>
</dbReference>
<proteinExistence type="predicted"/>
<dbReference type="AlphaFoldDB" id="A0A9Q0K551"/>
<dbReference type="InterPro" id="IPR014027">
    <property type="entry name" value="UDP-Glc/GDP-Man_DH_C"/>
</dbReference>
<dbReference type="SUPFAM" id="SSF52413">
    <property type="entry name" value="UDP-glucose/GDP-mannose dehydrogenase C-terminal domain"/>
    <property type="match status" value="1"/>
</dbReference>
<dbReference type="Pfam" id="PF03720">
    <property type="entry name" value="UDPG_MGDP_dh_C"/>
    <property type="match status" value="1"/>
</dbReference>
<comment type="catalytic activity">
    <reaction evidence="1">
        <text>UDP-alpha-D-glucose + 2 NAD(+) + H2O = UDP-alpha-D-glucuronate + 2 NADH + 3 H(+)</text>
        <dbReference type="Rhea" id="RHEA:23596"/>
        <dbReference type="ChEBI" id="CHEBI:15377"/>
        <dbReference type="ChEBI" id="CHEBI:15378"/>
        <dbReference type="ChEBI" id="CHEBI:57540"/>
        <dbReference type="ChEBI" id="CHEBI:57945"/>
        <dbReference type="ChEBI" id="CHEBI:58052"/>
        <dbReference type="ChEBI" id="CHEBI:58885"/>
        <dbReference type="EC" id="1.1.1.22"/>
    </reaction>
</comment>
<gene>
    <name evidence="3" type="ORF">NE237_022299</name>
</gene>
<dbReference type="OrthoDB" id="5059218at2759"/>
<name>A0A9Q0K551_9MAGN</name>
<dbReference type="SMART" id="SM00984">
    <property type="entry name" value="UDPG_MGDP_dh_C"/>
    <property type="match status" value="1"/>
</dbReference>
<sequence length="213" mass="23754">MLNREFFATYMDAMVMAMVVKQTAAIVKEKNTSEIEIKKGEPTCGNGHLQTAIGTATATLAVPSFLLKPDASLLLSTTVITNGNNKETAEPETTTEKHVVTEDQIKQDLATSKFDWDHPQYLVSAGVTEKKNLNVIKDPYETAKGAHSVCILTEWNEFKSLDYQKIYDAMEKPVFFFDGRNVVNVQAIRKIGFIVYLVGKPLDDWIKDFPATA</sequence>
<keyword evidence="4" id="KW-1185">Reference proteome</keyword>
<feature type="domain" description="UDP-glucose/GDP-mannose dehydrogenase C-terminal" evidence="2">
    <location>
        <begin position="120"/>
        <end position="185"/>
    </location>
</feature>
<accession>A0A9Q0K551</accession>
<dbReference type="GO" id="GO:0051287">
    <property type="term" value="F:NAD binding"/>
    <property type="evidence" value="ECO:0007669"/>
    <property type="project" value="InterPro"/>
</dbReference>